<sequence>IHYGRTKAESLVENVFAPHSTEELLGDLKNSKPFFIASDASNKGNVKCFPLMIKYFDKHSGIKEGLLDFYEDPNETADGVTERIYSILEEHDLSMKNVVSYTADNAAVNYGKQKSVLAKTKLLQVNCNCHVLRNMAKHVCKLLKYDVEGLVIKVVNDFLSSAKRLEALKDCFDFVEQEYCSLLWHVPTRWLSLLSAIDRLLKTWKSLKAYFLSQAEEETHPVIWTFVAANRDYEVATQDDLSLPECSYISLVATGINVLESEVIQITEVYGVMDRLRSSLQQRIQDRFYGYKVNQCLKKLSTADQKCFRNEAAKF</sequence>
<reference evidence="1" key="3">
    <citation type="submission" date="2025-09" db="UniProtKB">
        <authorList>
            <consortium name="Ensembl"/>
        </authorList>
    </citation>
    <scope>IDENTIFICATION</scope>
</reference>
<proteinExistence type="predicted"/>
<name>H3AQW2_LATCH</name>
<evidence type="ECO:0000313" key="2">
    <source>
        <dbReference type="Proteomes" id="UP000008672"/>
    </source>
</evidence>
<accession>H3AQW2</accession>
<dbReference type="SUPFAM" id="SSF53098">
    <property type="entry name" value="Ribonuclease H-like"/>
    <property type="match status" value="1"/>
</dbReference>
<dbReference type="InParanoid" id="H3AQW2"/>
<protein>
    <recommendedName>
        <fullName evidence="3">DUF4371 domain-containing protein</fullName>
    </recommendedName>
</protein>
<evidence type="ECO:0000313" key="1">
    <source>
        <dbReference type="Ensembl" id="ENSLACP00000012033.1"/>
    </source>
</evidence>
<dbReference type="Ensembl" id="ENSLACT00000012124.1">
    <property type="protein sequence ID" value="ENSLACP00000012033.1"/>
    <property type="gene ID" value="ENSLACG00000010592.1"/>
</dbReference>
<reference evidence="2" key="1">
    <citation type="submission" date="2011-08" db="EMBL/GenBank/DDBJ databases">
        <title>The draft genome of Latimeria chalumnae.</title>
        <authorList>
            <person name="Di Palma F."/>
            <person name="Alfoldi J."/>
            <person name="Johnson J."/>
            <person name="Berlin A."/>
            <person name="Gnerre S."/>
            <person name="Jaffe D."/>
            <person name="MacCallum I."/>
            <person name="Young S."/>
            <person name="Walker B.J."/>
            <person name="Lander E."/>
            <person name="Lindblad-Toh K."/>
        </authorList>
    </citation>
    <scope>NUCLEOTIDE SEQUENCE [LARGE SCALE GENOMIC DNA]</scope>
    <source>
        <strain evidence="2">Wild caught</strain>
    </source>
</reference>
<dbReference type="eggNOG" id="ENOG502RX81">
    <property type="taxonomic scope" value="Eukaryota"/>
</dbReference>
<dbReference type="AlphaFoldDB" id="H3AQW2"/>
<reference evidence="1" key="2">
    <citation type="submission" date="2025-08" db="UniProtKB">
        <authorList>
            <consortium name="Ensembl"/>
        </authorList>
    </citation>
    <scope>IDENTIFICATION</scope>
</reference>
<keyword evidence="2" id="KW-1185">Reference proteome</keyword>
<organism evidence="1 2">
    <name type="scientific">Latimeria chalumnae</name>
    <name type="common">Coelacanth</name>
    <dbReference type="NCBI Taxonomy" id="7897"/>
    <lineage>
        <taxon>Eukaryota</taxon>
        <taxon>Metazoa</taxon>
        <taxon>Chordata</taxon>
        <taxon>Craniata</taxon>
        <taxon>Vertebrata</taxon>
        <taxon>Euteleostomi</taxon>
        <taxon>Coelacanthiformes</taxon>
        <taxon>Coelacanthidae</taxon>
        <taxon>Latimeria</taxon>
    </lineage>
</organism>
<dbReference type="InterPro" id="IPR012337">
    <property type="entry name" value="RNaseH-like_sf"/>
</dbReference>
<dbReference type="GeneTree" id="ENSGT00660000097027"/>
<evidence type="ECO:0008006" key="3">
    <source>
        <dbReference type="Google" id="ProtNLM"/>
    </source>
</evidence>
<dbReference type="EMBL" id="AFYH01183857">
    <property type="status" value="NOT_ANNOTATED_CDS"/>
    <property type="molecule type" value="Genomic_DNA"/>
</dbReference>
<dbReference type="HOGENOM" id="CLU_078405_0_0_1"/>
<dbReference type="PANTHER" id="PTHR37162">
    <property type="entry name" value="HAT FAMILY DIMERISATION DOMAINCONTAINING PROTEIN-RELATED"/>
    <property type="match status" value="1"/>
</dbReference>
<dbReference type="Proteomes" id="UP000008672">
    <property type="component" value="Unassembled WGS sequence"/>
</dbReference>
<dbReference type="PANTHER" id="PTHR37162:SF1">
    <property type="entry name" value="BED-TYPE DOMAIN-CONTAINING PROTEIN"/>
    <property type="match status" value="1"/>
</dbReference>